<evidence type="ECO:0000313" key="2">
    <source>
        <dbReference type="EMBL" id="MQY52306.1"/>
    </source>
</evidence>
<dbReference type="InterPro" id="IPR047262">
    <property type="entry name" value="PRX-like1"/>
</dbReference>
<organism evidence="2 3">
    <name type="scientific">Rhodocyclus tenuis</name>
    <name type="common">Rhodospirillum tenue</name>
    <dbReference type="NCBI Taxonomy" id="1066"/>
    <lineage>
        <taxon>Bacteria</taxon>
        <taxon>Pseudomonadati</taxon>
        <taxon>Pseudomonadota</taxon>
        <taxon>Betaproteobacteria</taxon>
        <taxon>Rhodocyclales</taxon>
        <taxon>Rhodocyclaceae</taxon>
        <taxon>Rhodocyclus</taxon>
    </lineage>
</organism>
<dbReference type="OrthoDB" id="9809746at2"/>
<dbReference type="PROSITE" id="PS51352">
    <property type="entry name" value="THIOREDOXIN_2"/>
    <property type="match status" value="1"/>
</dbReference>
<evidence type="ECO:0000259" key="1">
    <source>
        <dbReference type="PROSITE" id="PS51352"/>
    </source>
</evidence>
<dbReference type="GO" id="GO:0016491">
    <property type="term" value="F:oxidoreductase activity"/>
    <property type="evidence" value="ECO:0007669"/>
    <property type="project" value="InterPro"/>
</dbReference>
<gene>
    <name evidence="2" type="ORF">GHK24_11030</name>
</gene>
<dbReference type="Pfam" id="PF00578">
    <property type="entry name" value="AhpC-TSA"/>
    <property type="match status" value="1"/>
</dbReference>
<evidence type="ECO:0000313" key="3">
    <source>
        <dbReference type="Proteomes" id="UP000480275"/>
    </source>
</evidence>
<dbReference type="PANTHER" id="PTHR43640">
    <property type="entry name" value="OS07G0260300 PROTEIN"/>
    <property type="match status" value="1"/>
</dbReference>
<reference evidence="2 3" key="1">
    <citation type="submission" date="2019-10" db="EMBL/GenBank/DDBJ databases">
        <title>Whole-genome sequence of the purple nonsulfur photosynthetic bacterium Rhodocyclus tenuis.</title>
        <authorList>
            <person name="Kyndt J.A."/>
            <person name="Meyer T.E."/>
        </authorList>
    </citation>
    <scope>NUCLEOTIDE SEQUENCE [LARGE SCALE GENOMIC DNA]</scope>
    <source>
        <strain evidence="2 3">DSM 110</strain>
    </source>
</reference>
<dbReference type="GO" id="GO:0016209">
    <property type="term" value="F:antioxidant activity"/>
    <property type="evidence" value="ECO:0007669"/>
    <property type="project" value="InterPro"/>
</dbReference>
<dbReference type="PANTHER" id="PTHR43640:SF1">
    <property type="entry name" value="THIOREDOXIN-DEPENDENT PEROXIREDOXIN"/>
    <property type="match status" value="1"/>
</dbReference>
<dbReference type="InterPro" id="IPR013766">
    <property type="entry name" value="Thioredoxin_domain"/>
</dbReference>
<dbReference type="InterPro" id="IPR036249">
    <property type="entry name" value="Thioredoxin-like_sf"/>
</dbReference>
<protein>
    <submittedName>
        <fullName evidence="2">Redoxin domain-containing protein</fullName>
    </submittedName>
</protein>
<feature type="domain" description="Thioredoxin" evidence="1">
    <location>
        <begin position="9"/>
        <end position="161"/>
    </location>
</feature>
<dbReference type="SUPFAM" id="SSF52833">
    <property type="entry name" value="Thioredoxin-like"/>
    <property type="match status" value="1"/>
</dbReference>
<name>A0A6L5JYZ2_RHOTE</name>
<proteinExistence type="predicted"/>
<accession>A0A6L5JYZ2</accession>
<dbReference type="InterPro" id="IPR000866">
    <property type="entry name" value="AhpC/TSA"/>
</dbReference>
<comment type="caution">
    <text evidence="2">The sequence shown here is derived from an EMBL/GenBank/DDBJ whole genome shotgun (WGS) entry which is preliminary data.</text>
</comment>
<dbReference type="EMBL" id="WIXJ01000008">
    <property type="protein sequence ID" value="MQY52306.1"/>
    <property type="molecule type" value="Genomic_DNA"/>
</dbReference>
<dbReference type="AlphaFoldDB" id="A0A6L5JYZ2"/>
<dbReference type="Gene3D" id="3.40.30.10">
    <property type="entry name" value="Glutaredoxin"/>
    <property type="match status" value="1"/>
</dbReference>
<dbReference type="Proteomes" id="UP000480275">
    <property type="component" value="Unassembled WGS sequence"/>
</dbReference>
<dbReference type="CDD" id="cd02969">
    <property type="entry name" value="PRX_like1"/>
    <property type="match status" value="1"/>
</dbReference>
<sequence length="189" mass="20468">MMAVNTPICDFGWPAPDFALPDTDGRVRTLAELRGERGLLVMFICNHCPYVKAVLDRIIRDARELASLGIGVVAINSNDATEYPEDSFANMQSLARTLALPFPYLYDAEQAVARAYGAVCTPDFFGFNHALALQYRGRLDASGRAPAAPGVRRELFEAMRAVALTGEGPVEQVASIGCSIKWRAGAATE</sequence>